<dbReference type="OrthoDB" id="8478574at2"/>
<accession>A0A146G3S8</accession>
<evidence type="ECO:0000313" key="1">
    <source>
        <dbReference type="EMBL" id="GAT31508.1"/>
    </source>
</evidence>
<dbReference type="RefSeq" id="WP_153811179.1">
    <property type="nucleotide sequence ID" value="NZ_BDCO01000001.1"/>
</dbReference>
<dbReference type="InParanoid" id="A0A146G3S8"/>
<dbReference type="AlphaFoldDB" id="A0A146G3S8"/>
<sequence length="314" mass="35889">MPIRNHLDIVGHRKFDVAEVLSGMVPINNILIDTGKPDDEWLKKSTELIAEWRAIFRSIYIKWALALNGLDVAVEKYSAPAWQAKKRFFVTSLRTERSGLSKITEIADWNGGDAAANHQSVIPYIAGWGIIDLGSALEEFIFDLYRIFLWQHTEHLTQGAEFKNLRRLRTDAMNSPQDLAKWEEAFAERLDNWQRNAVYKSKRELFLAYCNHAGLKTPSIYKHTTLETWADCLNGVCILRNCLIHPNAKVPKELGDFSASKLNIGYDFKEGHPLQVTLQHLQCTECFLDQLLTGLNFSFVERTGVRLPETKNTP</sequence>
<dbReference type="STRING" id="690879.TSACC_156"/>
<reference evidence="2" key="1">
    <citation type="journal article" date="2017" name="Genome Announc.">
        <title>Draft Genome Sequence of Terrimicrobium sacchariphilum NM-5T, a Facultative Anaerobic Soil Bacterium of the Class Spartobacteria.</title>
        <authorList>
            <person name="Qiu Y.L."/>
            <person name="Tourlousse D.M."/>
            <person name="Matsuura N."/>
            <person name="Ohashi A."/>
            <person name="Sekiguchi Y."/>
        </authorList>
    </citation>
    <scope>NUCLEOTIDE SEQUENCE [LARGE SCALE GENOMIC DNA]</scope>
    <source>
        <strain evidence="2">NM-5</strain>
    </source>
</reference>
<organism evidence="1 2">
    <name type="scientific">Terrimicrobium sacchariphilum</name>
    <dbReference type="NCBI Taxonomy" id="690879"/>
    <lineage>
        <taxon>Bacteria</taxon>
        <taxon>Pseudomonadati</taxon>
        <taxon>Verrucomicrobiota</taxon>
        <taxon>Terrimicrobiia</taxon>
        <taxon>Terrimicrobiales</taxon>
        <taxon>Terrimicrobiaceae</taxon>
        <taxon>Terrimicrobium</taxon>
    </lineage>
</organism>
<comment type="caution">
    <text evidence="1">The sequence shown here is derived from an EMBL/GenBank/DDBJ whole genome shotgun (WGS) entry which is preliminary data.</text>
</comment>
<gene>
    <name evidence="1" type="ORF">TSACC_156</name>
</gene>
<evidence type="ECO:0000313" key="2">
    <source>
        <dbReference type="Proteomes" id="UP000076023"/>
    </source>
</evidence>
<name>A0A146G3S8_TERSA</name>
<dbReference type="Proteomes" id="UP000076023">
    <property type="component" value="Unassembled WGS sequence"/>
</dbReference>
<protein>
    <submittedName>
        <fullName evidence="1">Uncharacterized protein</fullName>
    </submittedName>
</protein>
<keyword evidence="2" id="KW-1185">Reference proteome</keyword>
<proteinExistence type="predicted"/>
<dbReference type="EMBL" id="BDCO01000001">
    <property type="protein sequence ID" value="GAT31508.1"/>
    <property type="molecule type" value="Genomic_DNA"/>
</dbReference>